<feature type="compositionally biased region" description="Acidic residues" evidence="2">
    <location>
        <begin position="105"/>
        <end position="118"/>
    </location>
</feature>
<sequence>MQLWVVHHLLSQTQFDIWDLILSEMEDTIAEGFKAEIRAEISDTTTAFPEYDIRQLWASVTRDQAPVPGQRVRPEVPETVAEQDATVDELAEAELVDLDAQPADLPEDVTSDSTDEDYQPIPRYRSPRSHDHEAGGSGSASRIDLAMEQQQQQIQRQAQDIAAALTQIQARQDEFQRQQLEIQRQQVEMQRQQYEIQRQSAASQQQYLDLLRHLVTVGVPPPASVLTSALQSSDPSSQGQPSYQFTSPQQQVHQSFQSPSFTPIHTGFTPSDQPRPHLLIGTPFGNYSATYSELTGQPTPSHTTFATSSGLSASEAAIPPVTGTGTTETLPLSVASTDPPAIGSLQAQVTQTDPLIATTSVPVPAAQT</sequence>
<feature type="coiled-coil region" evidence="1">
    <location>
        <begin position="147"/>
        <end position="204"/>
    </location>
</feature>
<feature type="compositionally biased region" description="Low complexity" evidence="2">
    <location>
        <begin position="231"/>
        <end position="244"/>
    </location>
</feature>
<feature type="compositionally biased region" description="Polar residues" evidence="2">
    <location>
        <begin position="245"/>
        <end position="272"/>
    </location>
</feature>
<evidence type="ECO:0000256" key="1">
    <source>
        <dbReference type="SAM" id="Coils"/>
    </source>
</evidence>
<dbReference type="AlphaFoldDB" id="A0A059Q1I1"/>
<feature type="compositionally biased region" description="Polar residues" evidence="2">
    <location>
        <begin position="295"/>
        <end position="312"/>
    </location>
</feature>
<feature type="region of interest" description="Disordered" evidence="2">
    <location>
        <begin position="226"/>
        <end position="278"/>
    </location>
</feature>
<feature type="region of interest" description="Disordered" evidence="2">
    <location>
        <begin position="295"/>
        <end position="339"/>
    </location>
</feature>
<protein>
    <submittedName>
        <fullName evidence="3">Uncharacterized protein</fullName>
    </submittedName>
</protein>
<reference evidence="3" key="1">
    <citation type="submission" date="2013-05" db="EMBL/GenBank/DDBJ databases">
        <title>Building the sugarcane genome for biotechnology and identifying evolutionary trends.</title>
        <authorList>
            <person name="De Setta N."/>
            <person name="Monteiro-Vitorello C.B."/>
            <person name="Metcalfe C.J."/>
            <person name="Cruz G.M.Q."/>
            <person name="Del Bem L.E."/>
            <person name="Vicentini R."/>
            <person name="Nogueira F.T.S."/>
            <person name="Campos R.A."/>
            <person name="Nunes S.L."/>
            <person name="Turrini P.C.G."/>
            <person name="Vieira A.P."/>
            <person name="Cruz E.A.O."/>
            <person name="Correa T.C.S."/>
            <person name="Hotta C.T."/>
            <person name="de Mello-Varani A."/>
            <person name="Vautrin S."/>
            <person name="Trindade A.S."/>
            <person name="Vilela M.M."/>
            <person name="Horta C.L."/>
            <person name="Sato P.M."/>
            <person name="de Andrade R.F."/>
            <person name="Nishiyama M.Y."/>
            <person name="Cardoso-Silva C.B."/>
            <person name="Scortecci K.C."/>
            <person name="Garcia A.A.F."/>
            <person name="Carneiro M.S."/>
            <person name="Kim C."/>
            <person name="Paterson A.H."/>
            <person name="Berges H."/>
            <person name="D'Hont A."/>
            <person name="de-Souza A.P."/>
            <person name="Souza G.M."/>
            <person name="Vincentz M."/>
            <person name="Kitajima J.P."/>
            <person name="Van Sluys M.-A."/>
        </authorList>
    </citation>
    <scope>NUCLEOTIDE SEQUENCE</scope>
</reference>
<evidence type="ECO:0000256" key="2">
    <source>
        <dbReference type="SAM" id="MobiDB-lite"/>
    </source>
</evidence>
<feature type="region of interest" description="Disordered" evidence="2">
    <location>
        <begin position="95"/>
        <end position="140"/>
    </location>
</feature>
<keyword evidence="1" id="KW-0175">Coiled coil</keyword>
<feature type="compositionally biased region" description="Polar residues" evidence="2">
    <location>
        <begin position="323"/>
        <end position="336"/>
    </location>
</feature>
<evidence type="ECO:0000313" key="3">
    <source>
        <dbReference type="EMBL" id="AGT17233.1"/>
    </source>
</evidence>
<dbReference type="EMBL" id="KF184819">
    <property type="protein sequence ID" value="AGT17233.1"/>
    <property type="molecule type" value="Genomic_DNA"/>
</dbReference>
<proteinExistence type="predicted"/>
<accession>A0A059Q1I1</accession>
<gene>
    <name evidence="3" type="ORF">SHCRBa_004_J16_R_100</name>
</gene>
<organism evidence="3">
    <name type="scientific">Saccharum hybrid cultivar R570</name>
    <dbReference type="NCBI Taxonomy" id="131158"/>
    <lineage>
        <taxon>Eukaryota</taxon>
        <taxon>Viridiplantae</taxon>
        <taxon>Streptophyta</taxon>
        <taxon>Embryophyta</taxon>
        <taxon>Tracheophyta</taxon>
        <taxon>Spermatophyta</taxon>
        <taxon>Magnoliopsida</taxon>
        <taxon>Liliopsida</taxon>
        <taxon>Poales</taxon>
        <taxon>Poaceae</taxon>
        <taxon>PACMAD clade</taxon>
        <taxon>Panicoideae</taxon>
        <taxon>Andropogonodae</taxon>
        <taxon>Andropogoneae</taxon>
        <taxon>Saccharinae</taxon>
        <taxon>Saccharum</taxon>
        <taxon>Saccharum officinarum species complex</taxon>
    </lineage>
</organism>
<name>A0A059Q1I1_9POAL</name>